<evidence type="ECO:0000313" key="4">
    <source>
        <dbReference type="Proteomes" id="UP000201571"/>
    </source>
</evidence>
<dbReference type="GO" id="GO:0006355">
    <property type="term" value="P:regulation of DNA-templated transcription"/>
    <property type="evidence" value="ECO:0007669"/>
    <property type="project" value="InterPro"/>
</dbReference>
<evidence type="ECO:0000259" key="2">
    <source>
        <dbReference type="Pfam" id="PF11792"/>
    </source>
</evidence>
<feature type="domain" description="Baculoviridae late expression factor 5 C-terminal" evidence="2">
    <location>
        <begin position="209"/>
        <end position="249"/>
    </location>
</feature>
<protein>
    <submittedName>
        <fullName evidence="3">Late expression factor 5</fullName>
    </submittedName>
</protein>
<keyword evidence="4" id="KW-1185">Reference proteome</keyword>
<dbReference type="InterPro" id="IPR021758">
    <property type="entry name" value="Baculo_LEF5_C"/>
</dbReference>
<gene>
    <name evidence="3" type="primary">lef-5</name>
</gene>
<dbReference type="Proteomes" id="UP000201571">
    <property type="component" value="Segment"/>
</dbReference>
<evidence type="ECO:0000259" key="1">
    <source>
        <dbReference type="Pfam" id="PF04838"/>
    </source>
</evidence>
<accession>K4EQE9</accession>
<dbReference type="Pfam" id="PF04838">
    <property type="entry name" value="Baculo_LEF5"/>
    <property type="match status" value="1"/>
</dbReference>
<dbReference type="InterPro" id="IPR006923">
    <property type="entry name" value="Baculo_LEF5_N"/>
</dbReference>
<dbReference type="RefSeq" id="YP_006908590.1">
    <property type="nucleotide sequence ID" value="NC_018875.1"/>
</dbReference>
<proteinExistence type="predicted"/>
<dbReference type="KEGG" id="vg:13842685"/>
<dbReference type="GeneID" id="13842685"/>
<name>K4EQE9_9BBAC</name>
<evidence type="ECO:0000313" key="3">
    <source>
        <dbReference type="EMBL" id="AER41508.1"/>
    </source>
</evidence>
<dbReference type="EMBL" id="JN408834">
    <property type="protein sequence ID" value="AER41508.1"/>
    <property type="molecule type" value="Genomic_DNA"/>
</dbReference>
<organism evidence="3 4">
    <name type="scientific">Epinotia aporema granulovirus</name>
    <dbReference type="NCBI Taxonomy" id="166056"/>
    <lineage>
        <taxon>Viruses</taxon>
        <taxon>Viruses incertae sedis</taxon>
        <taxon>Naldaviricetes</taxon>
        <taxon>Lefavirales</taxon>
        <taxon>Baculoviridae</taxon>
        <taxon>Betabaculovirus</taxon>
        <taxon>Betabaculovirus epaporemae</taxon>
    </lineage>
</organism>
<dbReference type="Pfam" id="PF11792">
    <property type="entry name" value="Baculo_LEF5_C"/>
    <property type="match status" value="1"/>
</dbReference>
<sequence length="251" mass="29273">MIVKEQNMFLDQRPIVAQDQPIHLNEIYNIFKDFRSREDNEGLIDYLVTHYPKNVKNRTFNFNSTSHVFHMLYAYVPSLSTKERKQIRLDGIGDILLKTNNDFKMYGDIIDQLMDSEMRKVVCPCELIAARLKDNIDYNKSLESKNFDTKPIKFKKEPIDNILYKYSINWKVSLNKKKCIVKKLRKSADKCAENNIPLIAPTRCAPSTLSHINGYTIKHCLHKFVVEEKQIRAGDEIVSFVKTCILCNCTE</sequence>
<feature type="domain" description="Baculoviridae late expression factor 5 N-terminal" evidence="1">
    <location>
        <begin position="26"/>
        <end position="178"/>
    </location>
</feature>
<dbReference type="OrthoDB" id="12882at10239"/>
<reference evidence="3 4" key="1">
    <citation type="journal article" date="2012" name="BMC Genomics">
        <title>Genome of Epinotia aporema granulovirus (EpapGV), a polyorganotropic fast killing betabaculovirus with a novel thymidylate kinase gene.</title>
        <authorList>
            <person name="Ferrelli M.L."/>
            <person name="Salvador R."/>
            <person name="Biedma M.E."/>
            <person name="Berretta M.F."/>
            <person name="Haase S."/>
            <person name="Sciocco-Cap A."/>
            <person name="Ghiringhelli P.D."/>
            <person name="Romanowski V."/>
        </authorList>
    </citation>
    <scope>NUCLEOTIDE SEQUENCE [LARGE SCALE GENOMIC DNA]</scope>
</reference>